<dbReference type="AlphaFoldDB" id="A0A517MJK4"/>
<dbReference type="InterPro" id="IPR011447">
    <property type="entry name" value="DUF1552"/>
</dbReference>
<dbReference type="Pfam" id="PF07586">
    <property type="entry name" value="HXXSHH"/>
    <property type="match status" value="1"/>
</dbReference>
<dbReference type="Proteomes" id="UP000320672">
    <property type="component" value="Chromosome"/>
</dbReference>
<dbReference type="RefSeq" id="WP_145352934.1">
    <property type="nucleotide sequence ID" value="NZ_CP036262.1"/>
</dbReference>
<dbReference type="KEGG" id="rml:FF011L_38040"/>
<dbReference type="EMBL" id="CP036262">
    <property type="protein sequence ID" value="QDS95020.1"/>
    <property type="molecule type" value="Genomic_DNA"/>
</dbReference>
<name>A0A517MJK4_9BACT</name>
<gene>
    <name evidence="1" type="ORF">FF011L_38040</name>
</gene>
<evidence type="ECO:0008006" key="3">
    <source>
        <dbReference type="Google" id="ProtNLM"/>
    </source>
</evidence>
<dbReference type="OrthoDB" id="9146593at2"/>
<organism evidence="1 2">
    <name type="scientific">Roseimaritima multifibrata</name>
    <dbReference type="NCBI Taxonomy" id="1930274"/>
    <lineage>
        <taxon>Bacteria</taxon>
        <taxon>Pseudomonadati</taxon>
        <taxon>Planctomycetota</taxon>
        <taxon>Planctomycetia</taxon>
        <taxon>Pirellulales</taxon>
        <taxon>Pirellulaceae</taxon>
        <taxon>Roseimaritima</taxon>
    </lineage>
</organism>
<reference evidence="1 2" key="1">
    <citation type="submission" date="2019-02" db="EMBL/GenBank/DDBJ databases">
        <title>Deep-cultivation of Planctomycetes and their phenomic and genomic characterization uncovers novel biology.</title>
        <authorList>
            <person name="Wiegand S."/>
            <person name="Jogler M."/>
            <person name="Boedeker C."/>
            <person name="Pinto D."/>
            <person name="Vollmers J."/>
            <person name="Rivas-Marin E."/>
            <person name="Kohn T."/>
            <person name="Peeters S.H."/>
            <person name="Heuer A."/>
            <person name="Rast P."/>
            <person name="Oberbeckmann S."/>
            <person name="Bunk B."/>
            <person name="Jeske O."/>
            <person name="Meyerdierks A."/>
            <person name="Storesund J.E."/>
            <person name="Kallscheuer N."/>
            <person name="Luecker S."/>
            <person name="Lage O.M."/>
            <person name="Pohl T."/>
            <person name="Merkel B.J."/>
            <person name="Hornburger P."/>
            <person name="Mueller R.-W."/>
            <person name="Bruemmer F."/>
            <person name="Labrenz M."/>
            <person name="Spormann A.M."/>
            <person name="Op den Camp H."/>
            <person name="Overmann J."/>
            <person name="Amann R."/>
            <person name="Jetten M.S.M."/>
            <person name="Mascher T."/>
            <person name="Medema M.H."/>
            <person name="Devos D.P."/>
            <person name="Kaster A.-K."/>
            <person name="Ovreas L."/>
            <person name="Rohde M."/>
            <person name="Galperin M.Y."/>
            <person name="Jogler C."/>
        </authorList>
    </citation>
    <scope>NUCLEOTIDE SEQUENCE [LARGE SCALE GENOMIC DNA]</scope>
    <source>
        <strain evidence="1 2">FF011L</strain>
    </source>
</reference>
<proteinExistence type="predicted"/>
<accession>A0A517MJK4</accession>
<dbReference type="InterPro" id="IPR006311">
    <property type="entry name" value="TAT_signal"/>
</dbReference>
<evidence type="ECO:0000313" key="1">
    <source>
        <dbReference type="EMBL" id="QDS95020.1"/>
    </source>
</evidence>
<evidence type="ECO:0000313" key="2">
    <source>
        <dbReference type="Proteomes" id="UP000320672"/>
    </source>
</evidence>
<protein>
    <recommendedName>
        <fullName evidence="3">Secreted protein containing DUF1552</fullName>
    </recommendedName>
</protein>
<keyword evidence="2" id="KW-1185">Reference proteome</keyword>
<sequence length="445" mass="48144">MTTPRLNRRTLLRGTGALMGLPMLEAMVTRQSAAAAAAASPTANTRMACIFFPNGAIMPDWTPKGAGADWEISKTLKPFEPFKSKINVISGLALDKGRSNGDGAGDHARCSASFLTASQPVKTASNIHVGISVDQVAAQQLDGQNKLSSIELGLTSSRNAGSCDSGYSCAYSSNISWRSATQATSKEVTPRLAFERLFGNGDVAGRRERDFYRTSILDVVAEDAQHLLKHASGSDKRKLGEYFESVRDLEQRIVRAEAEDRAALPDLDVPEGRPESFREHARLMFDVMALGFQTNSTRVATMMLDNAGGGRAYREVGVNDSHHGLSHHRNDVDKVKSLSTIDHYLAEQAAYFLEKLDSIPEGEGTLLDHCMVMYGSGISDGNRHQHDQLPVVMAGSANGQFKTGQHMVTGKEIPMANLYMSMLDAMGTPAESIGDSTGRFDLIKA</sequence>
<dbReference type="PROSITE" id="PS51318">
    <property type="entry name" value="TAT"/>
    <property type="match status" value="1"/>
</dbReference>